<name>A0A518DJT7_9BACT</name>
<dbReference type="Proteomes" id="UP000317429">
    <property type="component" value="Chromosome"/>
</dbReference>
<evidence type="ECO:0000313" key="2">
    <source>
        <dbReference type="Proteomes" id="UP000317429"/>
    </source>
</evidence>
<sequence>MQITISDDTYQRLVTHLERLGLPVGDVGVLADQKLREAVSAEPAPIEGQPSGALVEAFARFRGTMKETTVEQLAADRHAGLL</sequence>
<dbReference type="EMBL" id="CP036291">
    <property type="protein sequence ID" value="QDU91745.1"/>
    <property type="molecule type" value="Genomic_DNA"/>
</dbReference>
<dbReference type="AlphaFoldDB" id="A0A518DJT7"/>
<keyword evidence="2" id="KW-1185">Reference proteome</keyword>
<reference evidence="1 2" key="1">
    <citation type="submission" date="2019-02" db="EMBL/GenBank/DDBJ databases">
        <title>Deep-cultivation of Planctomycetes and their phenomic and genomic characterization uncovers novel biology.</title>
        <authorList>
            <person name="Wiegand S."/>
            <person name="Jogler M."/>
            <person name="Boedeker C."/>
            <person name="Pinto D."/>
            <person name="Vollmers J."/>
            <person name="Rivas-Marin E."/>
            <person name="Kohn T."/>
            <person name="Peeters S.H."/>
            <person name="Heuer A."/>
            <person name="Rast P."/>
            <person name="Oberbeckmann S."/>
            <person name="Bunk B."/>
            <person name="Jeske O."/>
            <person name="Meyerdierks A."/>
            <person name="Storesund J.E."/>
            <person name="Kallscheuer N."/>
            <person name="Luecker S."/>
            <person name="Lage O.M."/>
            <person name="Pohl T."/>
            <person name="Merkel B.J."/>
            <person name="Hornburger P."/>
            <person name="Mueller R.-W."/>
            <person name="Bruemmer F."/>
            <person name="Labrenz M."/>
            <person name="Spormann A.M."/>
            <person name="Op den Camp H."/>
            <person name="Overmann J."/>
            <person name="Amann R."/>
            <person name="Jetten M.S.M."/>
            <person name="Mascher T."/>
            <person name="Medema M.H."/>
            <person name="Devos D.P."/>
            <person name="Kaster A.-K."/>
            <person name="Ovreas L."/>
            <person name="Rohde M."/>
            <person name="Galperin M.Y."/>
            <person name="Jogler C."/>
        </authorList>
    </citation>
    <scope>NUCLEOTIDE SEQUENCE [LARGE SCALE GENOMIC DNA]</scope>
    <source>
        <strain evidence="1 2">Pla175</strain>
    </source>
</reference>
<organism evidence="1 2">
    <name type="scientific">Pirellulimonas nuda</name>
    <dbReference type="NCBI Taxonomy" id="2528009"/>
    <lineage>
        <taxon>Bacteria</taxon>
        <taxon>Pseudomonadati</taxon>
        <taxon>Planctomycetota</taxon>
        <taxon>Planctomycetia</taxon>
        <taxon>Pirellulales</taxon>
        <taxon>Lacipirellulaceae</taxon>
        <taxon>Pirellulimonas</taxon>
    </lineage>
</organism>
<evidence type="ECO:0000313" key="1">
    <source>
        <dbReference type="EMBL" id="QDU91745.1"/>
    </source>
</evidence>
<accession>A0A518DJT7</accession>
<dbReference type="RefSeq" id="WP_145291899.1">
    <property type="nucleotide sequence ID" value="NZ_CP036291.1"/>
</dbReference>
<protein>
    <submittedName>
        <fullName evidence="1">Uncharacterized protein</fullName>
    </submittedName>
</protein>
<proteinExistence type="predicted"/>
<dbReference type="KEGG" id="pnd:Pla175_51760"/>
<gene>
    <name evidence="1" type="ORF">Pla175_51760</name>
</gene>